<dbReference type="Gene3D" id="3.90.280.10">
    <property type="entry name" value="PEBP-like"/>
    <property type="match status" value="1"/>
</dbReference>
<dbReference type="AlphaFoldDB" id="A0A250J7P6"/>
<reference evidence="1 2" key="1">
    <citation type="submission" date="2017-06" db="EMBL/GenBank/DDBJ databases">
        <title>Sequencing and comparative analysis of myxobacterial genomes.</title>
        <authorList>
            <person name="Rupp O."/>
            <person name="Goesmann A."/>
            <person name="Sogaard-Andersen L."/>
        </authorList>
    </citation>
    <scope>NUCLEOTIDE SEQUENCE [LARGE SCALE GENOMIC DNA]</scope>
    <source>
        <strain evidence="1 2">DSM 52655</strain>
    </source>
</reference>
<dbReference type="PANTHER" id="PTHR30289">
    <property type="entry name" value="UNCHARACTERIZED PROTEIN YBCL-RELATED"/>
    <property type="match status" value="1"/>
</dbReference>
<dbReference type="NCBIfam" id="TIGR00481">
    <property type="entry name" value="YbhB/YbcL family Raf kinase inhibitor-like protein"/>
    <property type="match status" value="1"/>
</dbReference>
<dbReference type="InterPro" id="IPR005247">
    <property type="entry name" value="YbhB_YbcL/LppC-like"/>
</dbReference>
<dbReference type="CDD" id="cd00865">
    <property type="entry name" value="PEBP_bact_arch"/>
    <property type="match status" value="1"/>
</dbReference>
<evidence type="ECO:0008006" key="3">
    <source>
        <dbReference type="Google" id="ProtNLM"/>
    </source>
</evidence>
<dbReference type="InterPro" id="IPR008914">
    <property type="entry name" value="PEBP"/>
</dbReference>
<organism evidence="1 2">
    <name type="scientific">Cystobacter fuscus</name>
    <dbReference type="NCBI Taxonomy" id="43"/>
    <lineage>
        <taxon>Bacteria</taxon>
        <taxon>Pseudomonadati</taxon>
        <taxon>Myxococcota</taxon>
        <taxon>Myxococcia</taxon>
        <taxon>Myxococcales</taxon>
        <taxon>Cystobacterineae</taxon>
        <taxon>Archangiaceae</taxon>
        <taxon>Cystobacter</taxon>
    </lineage>
</organism>
<protein>
    <recommendedName>
        <fullName evidence="3">Phosphatidylethanolamine-binding protein</fullName>
    </recommendedName>
</protein>
<proteinExistence type="predicted"/>
<name>A0A250J7P6_9BACT</name>
<dbReference type="Proteomes" id="UP000217257">
    <property type="component" value="Chromosome"/>
</dbReference>
<evidence type="ECO:0000313" key="2">
    <source>
        <dbReference type="Proteomes" id="UP000217257"/>
    </source>
</evidence>
<dbReference type="KEGG" id="cfus:CYFUS_004657"/>
<sequence length="199" mass="21647">MEIGHTVRALLTGVPHLLLGGRSSVRAGAERLASARLGVRGLPVIIPMDSVAFNQGGPIPSRYTADGDSLTPPLLWRDVPERTRSLVLIAEDPDAPTPQPFVHWIALMPPEARSLGILLSKEQATTVETGRTTLLRTGWVGCSPPRGDSAHHYHFQLFALDRELHRGTHPGRSSLLRQMKGHVLGFGELVGTYQRGALH</sequence>
<accession>A0A250J7P6</accession>
<dbReference type="RefSeq" id="WP_095987278.1">
    <property type="nucleotide sequence ID" value="NZ_CP022098.1"/>
</dbReference>
<dbReference type="SUPFAM" id="SSF49777">
    <property type="entry name" value="PEBP-like"/>
    <property type="match status" value="1"/>
</dbReference>
<gene>
    <name evidence="1" type="ORF">CYFUS_004657</name>
</gene>
<dbReference type="Pfam" id="PF01161">
    <property type="entry name" value="PBP"/>
    <property type="match status" value="1"/>
</dbReference>
<evidence type="ECO:0000313" key="1">
    <source>
        <dbReference type="EMBL" id="ATB39216.1"/>
    </source>
</evidence>
<dbReference type="InterPro" id="IPR036610">
    <property type="entry name" value="PEBP-like_sf"/>
</dbReference>
<dbReference type="PANTHER" id="PTHR30289:SF1">
    <property type="entry name" value="PEBP (PHOSPHATIDYLETHANOLAMINE-BINDING PROTEIN) FAMILY PROTEIN"/>
    <property type="match status" value="1"/>
</dbReference>
<dbReference type="EMBL" id="CP022098">
    <property type="protein sequence ID" value="ATB39216.1"/>
    <property type="molecule type" value="Genomic_DNA"/>
</dbReference>